<reference evidence="1" key="1">
    <citation type="journal article" date="2020" name="Nature">
        <title>Giant virus diversity and host interactions through global metagenomics.</title>
        <authorList>
            <person name="Schulz F."/>
            <person name="Roux S."/>
            <person name="Paez-Espino D."/>
            <person name="Jungbluth S."/>
            <person name="Walsh D.A."/>
            <person name="Denef V.J."/>
            <person name="McMahon K.D."/>
            <person name="Konstantinidis K.T."/>
            <person name="Eloe-Fadrosh E.A."/>
            <person name="Kyrpides N.C."/>
            <person name="Woyke T."/>
        </authorList>
    </citation>
    <scope>NUCLEOTIDE SEQUENCE</scope>
    <source>
        <strain evidence="1">GVMAG-M-3300023174-60</strain>
    </source>
</reference>
<protein>
    <submittedName>
        <fullName evidence="1">Uncharacterized protein</fullName>
    </submittedName>
</protein>
<name>A0A6C0DVU1_9ZZZZ</name>
<dbReference type="AlphaFoldDB" id="A0A6C0DVU1"/>
<evidence type="ECO:0000313" key="1">
    <source>
        <dbReference type="EMBL" id="QHT20490.1"/>
    </source>
</evidence>
<accession>A0A6C0DVU1</accession>
<sequence length="372" mass="42767">MELEDYNEQQDLELEIISRTGYKLKDLAKAFLQCLGETGPVASGKLIHFTADMVTSGGLQLWIKLCFDYSYEHIGVASPRIFYYLSRKFRELNELSAKMPFEAFCTKREIQEQLTEIVLILQECPKKTKPKLPTVQPDTHENDTWLRSVLRTTDKMAVRKVYQRSGDLEQLLHAGNEMVYAIQEGATERALFWVKWLLEEDAIIRKKFGTGLTTIERGPAQLKPAQKTSVGYYIIAILAEIYKEFAGKGMIRMHEEFQALLDIYRSTDFKITARKKLDTIAIMIQILTDVPKWKVPAAPSLVSDQTRLQRAITQSESFYREVLMLPLPKKLLPATVTGLKPKKVKEPSKEEKLQKRLAAIDEMTMNFYKMGK</sequence>
<organism evidence="1">
    <name type="scientific">viral metagenome</name>
    <dbReference type="NCBI Taxonomy" id="1070528"/>
    <lineage>
        <taxon>unclassified sequences</taxon>
        <taxon>metagenomes</taxon>
        <taxon>organismal metagenomes</taxon>
    </lineage>
</organism>
<dbReference type="EMBL" id="MN739678">
    <property type="protein sequence ID" value="QHT20490.1"/>
    <property type="molecule type" value="Genomic_DNA"/>
</dbReference>
<proteinExistence type="predicted"/>